<feature type="domain" description="Amidohydrolase 3" evidence="2">
    <location>
        <begin position="71"/>
        <end position="299"/>
    </location>
</feature>
<keyword evidence="4" id="KW-1185">Reference proteome</keyword>
<dbReference type="InterPro" id="IPR050378">
    <property type="entry name" value="Metallo-dep_Hydrolases_sf"/>
</dbReference>
<feature type="region of interest" description="Disordered" evidence="1">
    <location>
        <begin position="1"/>
        <end position="23"/>
    </location>
</feature>
<proteinExistence type="predicted"/>
<comment type="caution">
    <text evidence="3">The sequence shown here is derived from an EMBL/GenBank/DDBJ whole genome shotgun (WGS) entry which is preliminary data.</text>
</comment>
<dbReference type="SUPFAM" id="SSF51556">
    <property type="entry name" value="Metallo-dependent hydrolases"/>
    <property type="match status" value="1"/>
</dbReference>
<dbReference type="Gene3D" id="3.30.1490.130">
    <property type="entry name" value="D-aminoacylase. Domain 3"/>
    <property type="match status" value="1"/>
</dbReference>
<evidence type="ECO:0000259" key="2">
    <source>
        <dbReference type="Pfam" id="PF07969"/>
    </source>
</evidence>
<evidence type="ECO:0000313" key="4">
    <source>
        <dbReference type="Proteomes" id="UP000282515"/>
    </source>
</evidence>
<accession>A0A3L8PLT3</accession>
<dbReference type="AlphaFoldDB" id="A0A3L8PLT3"/>
<dbReference type="InterPro" id="IPR013108">
    <property type="entry name" value="Amidohydro_3"/>
</dbReference>
<protein>
    <submittedName>
        <fullName evidence="3">D-aminoacylase</fullName>
    </submittedName>
</protein>
<reference evidence="3 4" key="1">
    <citation type="submission" date="2018-10" db="EMBL/GenBank/DDBJ databases">
        <title>Aeromicrobium sp. 9W16Y-2 whole genome shotgun sequence.</title>
        <authorList>
            <person name="Li F."/>
        </authorList>
    </citation>
    <scope>NUCLEOTIDE SEQUENCE [LARGE SCALE GENOMIC DNA]</scope>
    <source>
        <strain evidence="3 4">9W16Y-2</strain>
    </source>
</reference>
<dbReference type="InterPro" id="IPR011059">
    <property type="entry name" value="Metal-dep_hydrolase_composite"/>
</dbReference>
<dbReference type="InterPro" id="IPR032466">
    <property type="entry name" value="Metal_Hydrolase"/>
</dbReference>
<dbReference type="CDD" id="cd01297">
    <property type="entry name" value="D-aminoacylase"/>
    <property type="match status" value="1"/>
</dbReference>
<sequence length="546" mass="58154">MAVTVLSCPMTAPPTPAESASGRGLPGELTLLIRDARIIDGAGGPSRTGDIGIAGDRIVAVEESLSMPARRVVDAAGRVACPGFIDLHSHVDLLVETYPRADGMLRQGATTLVTGNCGLSPFPTRTGESGWSSLADFADAVRSLPLAVNIAPLVGHGAIRSAAMSDPSARATSAELTKMAALTEQAMRDGAHGLSTGLIYDPGRFSTTDELVELASVVARYGGFYASHIRGEEDTLVEAVDEALTIGRTAGLAVQLSHHKAKRRRNWGRVDKTLRMVDDAVDAGMDVMLDNYPYTASSTSLWAYLPRWARKNDLLAIEGELPGELRTRLIRGMEERFPGCSAVEPVATDLNDLVIAQIGAPCHYSQYEGMRLAEAALKAEMTQADFVIELLLAGKAVQIIDHAMSEQDMLTVFAHPRCGVGSDARLIHPDIPGVPHPRNFGTFPRFISAVAPGLMSLEKAVFKCTGLPARRLGWTGRRGLLAPGLAADLLLFDPERLRDHSTFDDPKNYSTGLDLVIVNGQIAIESDEDTSAAAGCVLLTELAGDA</sequence>
<dbReference type="PANTHER" id="PTHR11647:SF1">
    <property type="entry name" value="COLLAPSIN RESPONSE MEDIATOR PROTEIN"/>
    <property type="match status" value="1"/>
</dbReference>
<dbReference type="Gene3D" id="3.20.20.140">
    <property type="entry name" value="Metal-dependent hydrolases"/>
    <property type="match status" value="1"/>
</dbReference>
<dbReference type="Gene3D" id="2.30.40.10">
    <property type="entry name" value="Urease, subunit C, domain 1"/>
    <property type="match status" value="1"/>
</dbReference>
<evidence type="ECO:0000313" key="3">
    <source>
        <dbReference type="EMBL" id="RLV56220.1"/>
    </source>
</evidence>
<gene>
    <name evidence="3" type="ORF">D9V41_07230</name>
</gene>
<evidence type="ECO:0000256" key="1">
    <source>
        <dbReference type="SAM" id="MobiDB-lite"/>
    </source>
</evidence>
<dbReference type="Pfam" id="PF07969">
    <property type="entry name" value="Amidohydro_3"/>
    <property type="match status" value="2"/>
</dbReference>
<dbReference type="PANTHER" id="PTHR11647">
    <property type="entry name" value="HYDRANTOINASE/DIHYDROPYRIMIDINASE FAMILY MEMBER"/>
    <property type="match status" value="1"/>
</dbReference>
<dbReference type="EMBL" id="RDBF01000004">
    <property type="protein sequence ID" value="RLV56220.1"/>
    <property type="molecule type" value="Genomic_DNA"/>
</dbReference>
<dbReference type="InterPro" id="IPR023100">
    <property type="entry name" value="D-aminoacylase_insert_dom_sf"/>
</dbReference>
<dbReference type="GO" id="GO:0016811">
    <property type="term" value="F:hydrolase activity, acting on carbon-nitrogen (but not peptide) bonds, in linear amides"/>
    <property type="evidence" value="ECO:0007669"/>
    <property type="project" value="InterPro"/>
</dbReference>
<feature type="domain" description="Amidohydrolase 3" evidence="2">
    <location>
        <begin position="453"/>
        <end position="523"/>
    </location>
</feature>
<name>A0A3L8PLT3_9ACTN</name>
<organism evidence="3 4">
    <name type="scientific">Aeromicrobium phragmitis</name>
    <dbReference type="NCBI Taxonomy" id="2478914"/>
    <lineage>
        <taxon>Bacteria</taxon>
        <taxon>Bacillati</taxon>
        <taxon>Actinomycetota</taxon>
        <taxon>Actinomycetes</taxon>
        <taxon>Propionibacteriales</taxon>
        <taxon>Nocardioidaceae</taxon>
        <taxon>Aeromicrobium</taxon>
    </lineage>
</organism>
<dbReference type="Proteomes" id="UP000282515">
    <property type="component" value="Unassembled WGS sequence"/>
</dbReference>
<dbReference type="OrthoDB" id="9766983at2"/>
<dbReference type="SUPFAM" id="SSF51338">
    <property type="entry name" value="Composite domain of metallo-dependent hydrolases"/>
    <property type="match status" value="1"/>
</dbReference>